<evidence type="ECO:0000256" key="3">
    <source>
        <dbReference type="ARBA" id="ARBA00022450"/>
    </source>
</evidence>
<feature type="domain" description="AMP-dependent synthetase/ligase" evidence="7">
    <location>
        <begin position="75"/>
        <end position="273"/>
    </location>
</feature>
<dbReference type="GO" id="GO:0000166">
    <property type="term" value="F:nucleotide binding"/>
    <property type="evidence" value="ECO:0007669"/>
    <property type="project" value="UniProtKB-KW"/>
</dbReference>
<feature type="non-terminal residue" evidence="8">
    <location>
        <position position="333"/>
    </location>
</feature>
<dbReference type="InterPro" id="IPR000873">
    <property type="entry name" value="AMP-dep_synth/lig_dom"/>
</dbReference>
<dbReference type="Gene3D" id="3.40.50.12780">
    <property type="entry name" value="N-terminal domain of ligase-like"/>
    <property type="match status" value="1"/>
</dbReference>
<evidence type="ECO:0000256" key="1">
    <source>
        <dbReference type="ARBA" id="ARBA00005211"/>
    </source>
</evidence>
<dbReference type="InterPro" id="IPR011880">
    <property type="entry name" value="PA_CoA_ligase"/>
</dbReference>
<proteinExistence type="predicted"/>
<dbReference type="CDD" id="cd05913">
    <property type="entry name" value="PaaK"/>
    <property type="match status" value="1"/>
</dbReference>
<reference evidence="8" key="1">
    <citation type="journal article" date="2014" name="Front. Microbiol.">
        <title>High frequency of phylogenetically diverse reductive dehalogenase-homologous genes in deep subseafloor sedimentary metagenomes.</title>
        <authorList>
            <person name="Kawai M."/>
            <person name="Futagami T."/>
            <person name="Toyoda A."/>
            <person name="Takaki Y."/>
            <person name="Nishi S."/>
            <person name="Hori S."/>
            <person name="Arai W."/>
            <person name="Tsubouchi T."/>
            <person name="Morono Y."/>
            <person name="Uchiyama I."/>
            <person name="Ito T."/>
            <person name="Fujiyama A."/>
            <person name="Inagaki F."/>
            <person name="Takami H."/>
        </authorList>
    </citation>
    <scope>NUCLEOTIDE SEQUENCE</scope>
    <source>
        <strain evidence="8">Expedition CK06-06</strain>
    </source>
</reference>
<dbReference type="AlphaFoldDB" id="X0SXV1"/>
<evidence type="ECO:0000259" key="7">
    <source>
        <dbReference type="Pfam" id="PF00501"/>
    </source>
</evidence>
<dbReference type="InterPro" id="IPR042099">
    <property type="entry name" value="ANL_N_sf"/>
</dbReference>
<accession>X0SXV1</accession>
<dbReference type="InterPro" id="IPR045851">
    <property type="entry name" value="AMP-bd_C_sf"/>
</dbReference>
<evidence type="ECO:0000313" key="8">
    <source>
        <dbReference type="EMBL" id="GAF85809.1"/>
    </source>
</evidence>
<keyword evidence="6" id="KW-0547">Nucleotide-binding</keyword>
<dbReference type="FunFam" id="3.40.50.12780:FF:000016">
    <property type="entry name" value="Phenylacetate-coenzyme A ligase"/>
    <property type="match status" value="1"/>
</dbReference>
<evidence type="ECO:0000256" key="6">
    <source>
        <dbReference type="ARBA" id="ARBA00022741"/>
    </source>
</evidence>
<dbReference type="GO" id="GO:0047475">
    <property type="term" value="F:phenylacetate-CoA ligase activity"/>
    <property type="evidence" value="ECO:0007669"/>
    <property type="project" value="InterPro"/>
</dbReference>
<dbReference type="Gene3D" id="3.30.300.30">
    <property type="match status" value="1"/>
</dbReference>
<comment type="caution">
    <text evidence="8">The sequence shown here is derived from an EMBL/GenBank/DDBJ whole genome shotgun (WGS) entry which is preliminary data.</text>
</comment>
<keyword evidence="3" id="KW-0596">Phosphopantetheine</keyword>
<dbReference type="InterPro" id="IPR051414">
    <property type="entry name" value="Adenylate-forming_Reductase"/>
</dbReference>
<feature type="non-terminal residue" evidence="8">
    <location>
        <position position="1"/>
    </location>
</feature>
<dbReference type="SUPFAM" id="SSF56801">
    <property type="entry name" value="Acetyl-CoA synthetase-like"/>
    <property type="match status" value="1"/>
</dbReference>
<gene>
    <name evidence="8" type="ORF">S01H1_02503</name>
</gene>
<keyword evidence="4" id="KW-0597">Phosphoprotein</keyword>
<evidence type="ECO:0000256" key="2">
    <source>
        <dbReference type="ARBA" id="ARBA00011245"/>
    </source>
</evidence>
<organism evidence="8">
    <name type="scientific">marine sediment metagenome</name>
    <dbReference type="NCBI Taxonomy" id="412755"/>
    <lineage>
        <taxon>unclassified sequences</taxon>
        <taxon>metagenomes</taxon>
        <taxon>ecological metagenomes</taxon>
    </lineage>
</organism>
<name>X0SXV1_9ZZZZ</name>
<keyword evidence="5" id="KW-0436">Ligase</keyword>
<evidence type="ECO:0000256" key="5">
    <source>
        <dbReference type="ARBA" id="ARBA00022598"/>
    </source>
</evidence>
<dbReference type="PANTHER" id="PTHR43439">
    <property type="entry name" value="PHENYLACETATE-COENZYME A LIGASE"/>
    <property type="match status" value="1"/>
</dbReference>
<comment type="pathway">
    <text evidence="1">Aromatic compound metabolism.</text>
</comment>
<dbReference type="EMBL" id="BARS01001213">
    <property type="protein sequence ID" value="GAF85809.1"/>
    <property type="molecule type" value="Genomic_DNA"/>
</dbReference>
<comment type="subunit">
    <text evidence="2">Monomer.</text>
</comment>
<dbReference type="GO" id="GO:0010124">
    <property type="term" value="P:phenylacetate catabolic process"/>
    <property type="evidence" value="ECO:0007669"/>
    <property type="project" value="InterPro"/>
</dbReference>
<protein>
    <recommendedName>
        <fullName evidence="7">AMP-dependent synthetase/ligase domain-containing protein</fullName>
    </recommendedName>
</protein>
<dbReference type="Pfam" id="PF00501">
    <property type="entry name" value="AMP-binding"/>
    <property type="match status" value="1"/>
</dbReference>
<sequence>PELEKLQLERLKVKVREVYDRVPFYRRAFKEKGVTPDDIQTLADLTKLPFTSKLDFRDNYPYGLMAVPLGQAVRIHSSSGTTGKPVIVPYTQGDVDTWAEVMARTLATAGTTKDDVLQNAYGYGLFTGGLGFHDGAERLGALVIPTSSGNTKRQILLLQDLGTTVITCTPSYALILHETARDMGIDLRDTKLRLGVLGAEPWSEQMREDIEERLGILAINVYGLTEVIGPGVSVECPHKCGMHIAEDHFLVEAIDPETGEQLPYGEAGELVVTTLTKEAQPVIRFRTRDIISLNPEPCECGRTMVRMSRVTGRSDDMLIVRGVNVFPSQIESV</sequence>
<evidence type="ECO:0000256" key="4">
    <source>
        <dbReference type="ARBA" id="ARBA00022553"/>
    </source>
</evidence>
<dbReference type="PANTHER" id="PTHR43439:SF2">
    <property type="entry name" value="ENZYME, PUTATIVE (JCVI)-RELATED"/>
    <property type="match status" value="1"/>
</dbReference>